<organism evidence="1 2">
    <name type="scientific">Cercospora zeae-maydis SCOH1-5</name>
    <dbReference type="NCBI Taxonomy" id="717836"/>
    <lineage>
        <taxon>Eukaryota</taxon>
        <taxon>Fungi</taxon>
        <taxon>Dikarya</taxon>
        <taxon>Ascomycota</taxon>
        <taxon>Pezizomycotina</taxon>
        <taxon>Dothideomycetes</taxon>
        <taxon>Dothideomycetidae</taxon>
        <taxon>Mycosphaerellales</taxon>
        <taxon>Mycosphaerellaceae</taxon>
        <taxon>Cercospora</taxon>
    </lineage>
</organism>
<keyword evidence="2" id="KW-1185">Reference proteome</keyword>
<name>A0A6A6F4E1_9PEZI</name>
<dbReference type="AlphaFoldDB" id="A0A6A6F4E1"/>
<evidence type="ECO:0000313" key="2">
    <source>
        <dbReference type="Proteomes" id="UP000799539"/>
    </source>
</evidence>
<dbReference type="Proteomes" id="UP000799539">
    <property type="component" value="Unassembled WGS sequence"/>
</dbReference>
<accession>A0A6A6F4E1</accession>
<reference evidence="1" key="1">
    <citation type="journal article" date="2020" name="Stud. Mycol.">
        <title>101 Dothideomycetes genomes: a test case for predicting lifestyles and emergence of pathogens.</title>
        <authorList>
            <person name="Haridas S."/>
            <person name="Albert R."/>
            <person name="Binder M."/>
            <person name="Bloem J."/>
            <person name="Labutti K."/>
            <person name="Salamov A."/>
            <person name="Andreopoulos B."/>
            <person name="Baker S."/>
            <person name="Barry K."/>
            <person name="Bills G."/>
            <person name="Bluhm B."/>
            <person name="Cannon C."/>
            <person name="Castanera R."/>
            <person name="Culley D."/>
            <person name="Daum C."/>
            <person name="Ezra D."/>
            <person name="Gonzalez J."/>
            <person name="Henrissat B."/>
            <person name="Kuo A."/>
            <person name="Liang C."/>
            <person name="Lipzen A."/>
            <person name="Lutzoni F."/>
            <person name="Magnuson J."/>
            <person name="Mondo S."/>
            <person name="Nolan M."/>
            <person name="Ohm R."/>
            <person name="Pangilinan J."/>
            <person name="Park H.-J."/>
            <person name="Ramirez L."/>
            <person name="Alfaro M."/>
            <person name="Sun H."/>
            <person name="Tritt A."/>
            <person name="Yoshinaga Y."/>
            <person name="Zwiers L.-H."/>
            <person name="Turgeon B."/>
            <person name="Goodwin S."/>
            <person name="Spatafora J."/>
            <person name="Crous P."/>
            <person name="Grigoriev I."/>
        </authorList>
    </citation>
    <scope>NUCLEOTIDE SEQUENCE</scope>
    <source>
        <strain evidence="1">SCOH1-5</strain>
    </source>
</reference>
<sequence>MGSLTAVVCLLLRVRARRYPLEFLPFFAFAHNLHDDACMRWEGCVGSYQAVMNSDRCDNKWIGNS</sequence>
<gene>
    <name evidence="1" type="ORF">CERZMDRAFT_91655</name>
</gene>
<proteinExistence type="predicted"/>
<protein>
    <submittedName>
        <fullName evidence="1">Uncharacterized protein</fullName>
    </submittedName>
</protein>
<dbReference type="EMBL" id="ML992697">
    <property type="protein sequence ID" value="KAF2208100.1"/>
    <property type="molecule type" value="Genomic_DNA"/>
</dbReference>
<evidence type="ECO:0000313" key="1">
    <source>
        <dbReference type="EMBL" id="KAF2208100.1"/>
    </source>
</evidence>